<feature type="region of interest" description="Disordered" evidence="1">
    <location>
        <begin position="73"/>
        <end position="121"/>
    </location>
</feature>
<gene>
    <name evidence="3" type="ORF">SAMN05421579_1261</name>
</gene>
<dbReference type="EMBL" id="FOVO01000026">
    <property type="protein sequence ID" value="SFN85320.1"/>
    <property type="molecule type" value="Genomic_DNA"/>
</dbReference>
<keyword evidence="2" id="KW-0732">Signal</keyword>
<dbReference type="InterPro" id="IPR009468">
    <property type="entry name" value="DUF1090"/>
</dbReference>
<feature type="signal peptide" evidence="2">
    <location>
        <begin position="1"/>
        <end position="21"/>
    </location>
</feature>
<evidence type="ECO:0000256" key="2">
    <source>
        <dbReference type="SAM" id="SignalP"/>
    </source>
</evidence>
<proteinExistence type="predicted"/>
<evidence type="ECO:0000313" key="3">
    <source>
        <dbReference type="EMBL" id="SFN85320.1"/>
    </source>
</evidence>
<feature type="chain" id="PRO_5011630459" description="DUF1090 domain-containing protein" evidence="2">
    <location>
        <begin position="22"/>
        <end position="121"/>
    </location>
</feature>
<dbReference type="OrthoDB" id="6445716at2"/>
<dbReference type="RefSeq" id="WP_092519765.1">
    <property type="nucleotide sequence ID" value="NZ_CAWRAH010000077.1"/>
</dbReference>
<feature type="compositionally biased region" description="Basic and acidic residues" evidence="1">
    <location>
        <begin position="112"/>
        <end position="121"/>
    </location>
</feature>
<evidence type="ECO:0000313" key="4">
    <source>
        <dbReference type="Proteomes" id="UP000199011"/>
    </source>
</evidence>
<dbReference type="AlphaFoldDB" id="A0A1I5CE78"/>
<dbReference type="Proteomes" id="UP000199011">
    <property type="component" value="Unassembled WGS sequence"/>
</dbReference>
<keyword evidence="4" id="KW-1185">Reference proteome</keyword>
<evidence type="ECO:0000256" key="1">
    <source>
        <dbReference type="SAM" id="MobiDB-lite"/>
    </source>
</evidence>
<dbReference type="STRING" id="53341.SAMN05421579_1261"/>
<protein>
    <recommendedName>
        <fullName evidence="5">DUF1090 domain-containing protein</fullName>
    </recommendedName>
</protein>
<name>A0A1I5CE78_9GAMM</name>
<organism evidence="3 4">
    <name type="scientific">Xenorhabdus japonica</name>
    <dbReference type="NCBI Taxonomy" id="53341"/>
    <lineage>
        <taxon>Bacteria</taxon>
        <taxon>Pseudomonadati</taxon>
        <taxon>Pseudomonadota</taxon>
        <taxon>Gammaproteobacteria</taxon>
        <taxon>Enterobacterales</taxon>
        <taxon>Morganellaceae</taxon>
        <taxon>Xenorhabdus</taxon>
    </lineage>
</organism>
<accession>A0A1I5CE78</accession>
<sequence length="121" mass="13549">MMSKTVILSVLSVFSMSAAYANQGKSGCEIKKTTLEKQLEYAQADKNERLTKGLTRTLENIKITCALEKRLKEQNNKPETVKNNLADGSPSLKQKNNKSQFHKSTKSSTIKTKKEVQANKK</sequence>
<evidence type="ECO:0008006" key="5">
    <source>
        <dbReference type="Google" id="ProtNLM"/>
    </source>
</evidence>
<dbReference type="Pfam" id="PF06476">
    <property type="entry name" value="DUF1090"/>
    <property type="match status" value="1"/>
</dbReference>
<reference evidence="4" key="1">
    <citation type="submission" date="2016-10" db="EMBL/GenBank/DDBJ databases">
        <authorList>
            <person name="Varghese N."/>
            <person name="Submissions S."/>
        </authorList>
    </citation>
    <scope>NUCLEOTIDE SEQUENCE [LARGE SCALE GENOMIC DNA]</scope>
    <source>
        <strain evidence="4">DSM 16522</strain>
    </source>
</reference>